<dbReference type="NCBIfam" id="TIGR00726">
    <property type="entry name" value="peptidoglycan editing factor PgeF"/>
    <property type="match status" value="1"/>
</dbReference>
<evidence type="ECO:0000256" key="6">
    <source>
        <dbReference type="ARBA" id="ARBA00022833"/>
    </source>
</evidence>
<evidence type="ECO:0000256" key="1">
    <source>
        <dbReference type="ARBA" id="ARBA00000553"/>
    </source>
</evidence>
<dbReference type="CDD" id="cd16833">
    <property type="entry name" value="YfiH"/>
    <property type="match status" value="1"/>
</dbReference>
<dbReference type="Gene3D" id="3.60.140.10">
    <property type="entry name" value="CNF1/YfiH-like putative cysteine hydrolases"/>
    <property type="match status" value="1"/>
</dbReference>
<accession>S4W4V3</accession>
<organism evidence="11">
    <name type="scientific">uncultured bacterium 413004-H17</name>
    <dbReference type="NCBI Taxonomy" id="1343843"/>
    <lineage>
        <taxon>Bacteria</taxon>
        <taxon>environmental samples</taxon>
    </lineage>
</organism>
<dbReference type="GO" id="GO:0016787">
    <property type="term" value="F:hydrolase activity"/>
    <property type="evidence" value="ECO:0007669"/>
    <property type="project" value="UniProtKB-KW"/>
</dbReference>
<evidence type="ECO:0000256" key="10">
    <source>
        <dbReference type="RuleBase" id="RU361274"/>
    </source>
</evidence>
<dbReference type="GO" id="GO:0005507">
    <property type="term" value="F:copper ion binding"/>
    <property type="evidence" value="ECO:0007669"/>
    <property type="project" value="TreeGrafter"/>
</dbReference>
<protein>
    <recommendedName>
        <fullName evidence="10">Purine nucleoside phosphorylase</fullName>
    </recommendedName>
</protein>
<comment type="similarity">
    <text evidence="2 10">Belongs to the purine nucleoside phosphorylase YfiH/LACC1 family.</text>
</comment>
<sequence>MEGFCPVLTQKHEHDSKTDNRKAIVKSLNFDPNKLAYPKQVHSSKVISINKPGIIEETDGVISINKEIVLSIKVADCVPLFLGDKVSGDFGLVHSGWRGTANNISRRAVKRMKEVGSNVKNIKAMIGPAINQCCFEVGSEVSDQFDNSFSIAGKGDRQMLDLKSVIKHQLIDSGLKSENIIIDDDCTSCREDLYYSYRRDGKKSGRMIAIAGWR</sequence>
<dbReference type="InterPro" id="IPR011324">
    <property type="entry name" value="Cytotoxic_necrot_fac-like_cat"/>
</dbReference>
<comment type="catalytic activity">
    <reaction evidence="7">
        <text>adenosine + H2O + H(+) = inosine + NH4(+)</text>
        <dbReference type="Rhea" id="RHEA:24408"/>
        <dbReference type="ChEBI" id="CHEBI:15377"/>
        <dbReference type="ChEBI" id="CHEBI:15378"/>
        <dbReference type="ChEBI" id="CHEBI:16335"/>
        <dbReference type="ChEBI" id="CHEBI:17596"/>
        <dbReference type="ChEBI" id="CHEBI:28938"/>
        <dbReference type="EC" id="3.5.4.4"/>
    </reaction>
    <physiologicalReaction direction="left-to-right" evidence="7">
        <dbReference type="Rhea" id="RHEA:24409"/>
    </physiologicalReaction>
</comment>
<keyword evidence="4" id="KW-0479">Metal-binding</keyword>
<evidence type="ECO:0000256" key="2">
    <source>
        <dbReference type="ARBA" id="ARBA00007353"/>
    </source>
</evidence>
<comment type="catalytic activity">
    <reaction evidence="1">
        <text>inosine + phosphate = alpha-D-ribose 1-phosphate + hypoxanthine</text>
        <dbReference type="Rhea" id="RHEA:27646"/>
        <dbReference type="ChEBI" id="CHEBI:17368"/>
        <dbReference type="ChEBI" id="CHEBI:17596"/>
        <dbReference type="ChEBI" id="CHEBI:43474"/>
        <dbReference type="ChEBI" id="CHEBI:57720"/>
        <dbReference type="EC" id="2.4.2.1"/>
    </reaction>
    <physiologicalReaction direction="left-to-right" evidence="1">
        <dbReference type="Rhea" id="RHEA:27647"/>
    </physiologicalReaction>
</comment>
<dbReference type="Pfam" id="PF02578">
    <property type="entry name" value="Cu-oxidase_4"/>
    <property type="match status" value="1"/>
</dbReference>
<dbReference type="SUPFAM" id="SSF64438">
    <property type="entry name" value="CNF1/YfiH-like putative cysteine hydrolases"/>
    <property type="match status" value="1"/>
</dbReference>
<evidence type="ECO:0000256" key="3">
    <source>
        <dbReference type="ARBA" id="ARBA00022679"/>
    </source>
</evidence>
<reference evidence="11" key="1">
    <citation type="journal article" date="2014" name="ISME J.">
        <title>Genomic properties of Marine Group A bacteria indicate a role in the marine sulfur cycle.</title>
        <authorList>
            <person name="Wright J.J."/>
            <person name="Mewis K."/>
            <person name="Hanson N.W."/>
            <person name="Konwar K.M."/>
            <person name="Maas K.R."/>
            <person name="Hallam S.J."/>
        </authorList>
    </citation>
    <scope>NUCLEOTIDE SEQUENCE</scope>
</reference>
<dbReference type="InterPro" id="IPR038371">
    <property type="entry name" value="Cu_polyphenol_OxRdtase_sf"/>
</dbReference>
<dbReference type="AlphaFoldDB" id="S4W4V3"/>
<keyword evidence="6" id="KW-0862">Zinc</keyword>
<evidence type="ECO:0000256" key="7">
    <source>
        <dbReference type="ARBA" id="ARBA00047989"/>
    </source>
</evidence>
<keyword evidence="5" id="KW-0378">Hydrolase</keyword>
<comment type="catalytic activity">
    <reaction evidence="9">
        <text>S-methyl-5'-thioadenosine + phosphate = 5-(methylsulfanyl)-alpha-D-ribose 1-phosphate + adenine</text>
        <dbReference type="Rhea" id="RHEA:11852"/>
        <dbReference type="ChEBI" id="CHEBI:16708"/>
        <dbReference type="ChEBI" id="CHEBI:17509"/>
        <dbReference type="ChEBI" id="CHEBI:43474"/>
        <dbReference type="ChEBI" id="CHEBI:58533"/>
        <dbReference type="EC" id="2.4.2.28"/>
    </reaction>
    <physiologicalReaction direction="left-to-right" evidence="9">
        <dbReference type="Rhea" id="RHEA:11853"/>
    </physiologicalReaction>
</comment>
<dbReference type="GO" id="GO:0017061">
    <property type="term" value="F:S-methyl-5-thioadenosine phosphorylase activity"/>
    <property type="evidence" value="ECO:0007669"/>
    <property type="project" value="UniProtKB-EC"/>
</dbReference>
<evidence type="ECO:0000256" key="8">
    <source>
        <dbReference type="ARBA" id="ARBA00048968"/>
    </source>
</evidence>
<comment type="catalytic activity">
    <reaction evidence="8">
        <text>adenosine + phosphate = alpha-D-ribose 1-phosphate + adenine</text>
        <dbReference type="Rhea" id="RHEA:27642"/>
        <dbReference type="ChEBI" id="CHEBI:16335"/>
        <dbReference type="ChEBI" id="CHEBI:16708"/>
        <dbReference type="ChEBI" id="CHEBI:43474"/>
        <dbReference type="ChEBI" id="CHEBI:57720"/>
        <dbReference type="EC" id="2.4.2.1"/>
    </reaction>
    <physiologicalReaction direction="left-to-right" evidence="8">
        <dbReference type="Rhea" id="RHEA:27643"/>
    </physiologicalReaction>
</comment>
<keyword evidence="3" id="KW-0808">Transferase</keyword>
<evidence type="ECO:0000313" key="11">
    <source>
        <dbReference type="EMBL" id="AGO88137.1"/>
    </source>
</evidence>
<evidence type="ECO:0000256" key="5">
    <source>
        <dbReference type="ARBA" id="ARBA00022801"/>
    </source>
</evidence>
<dbReference type="InterPro" id="IPR003730">
    <property type="entry name" value="Cu_polyphenol_OxRdtase"/>
</dbReference>
<dbReference type="PANTHER" id="PTHR30616:SF2">
    <property type="entry name" value="PURINE NUCLEOSIDE PHOSPHORYLASE LACC1"/>
    <property type="match status" value="1"/>
</dbReference>
<name>S4W4V3_9BACT</name>
<dbReference type="PANTHER" id="PTHR30616">
    <property type="entry name" value="UNCHARACTERIZED PROTEIN YFIH"/>
    <property type="match status" value="1"/>
</dbReference>
<proteinExistence type="inferred from homology"/>
<evidence type="ECO:0000256" key="9">
    <source>
        <dbReference type="ARBA" id="ARBA00049893"/>
    </source>
</evidence>
<dbReference type="EMBL" id="KF170425">
    <property type="protein sequence ID" value="AGO88137.1"/>
    <property type="molecule type" value="Genomic_DNA"/>
</dbReference>
<evidence type="ECO:0000256" key="4">
    <source>
        <dbReference type="ARBA" id="ARBA00022723"/>
    </source>
</evidence>